<dbReference type="STRING" id="290397.Adeh_3252"/>
<accession>Q2IEL3</accession>
<organism evidence="3 4">
    <name type="scientific">Anaeromyxobacter dehalogenans (strain 2CP-C)</name>
    <dbReference type="NCBI Taxonomy" id="290397"/>
    <lineage>
        <taxon>Bacteria</taxon>
        <taxon>Pseudomonadati</taxon>
        <taxon>Myxococcota</taxon>
        <taxon>Myxococcia</taxon>
        <taxon>Myxococcales</taxon>
        <taxon>Cystobacterineae</taxon>
        <taxon>Anaeromyxobacteraceae</taxon>
        <taxon>Anaeromyxobacter</taxon>
    </lineage>
</organism>
<dbReference type="AlphaFoldDB" id="Q2IEL3"/>
<dbReference type="RefSeq" id="WP_011422302.1">
    <property type="nucleotide sequence ID" value="NC_007760.1"/>
</dbReference>
<keyword evidence="2" id="KW-0732">Signal</keyword>
<dbReference type="KEGG" id="ade:Adeh_3252"/>
<feature type="coiled-coil region" evidence="1">
    <location>
        <begin position="255"/>
        <end position="282"/>
    </location>
</feature>
<gene>
    <name evidence="3" type="ordered locus">Adeh_3252</name>
</gene>
<feature type="signal peptide" evidence="2">
    <location>
        <begin position="1"/>
        <end position="23"/>
    </location>
</feature>
<dbReference type="Proteomes" id="UP000001935">
    <property type="component" value="Chromosome"/>
</dbReference>
<evidence type="ECO:0000313" key="4">
    <source>
        <dbReference type="Proteomes" id="UP000001935"/>
    </source>
</evidence>
<name>Q2IEL3_ANADE</name>
<evidence type="ECO:0000313" key="3">
    <source>
        <dbReference type="EMBL" id="ABC83020.1"/>
    </source>
</evidence>
<evidence type="ECO:0000256" key="2">
    <source>
        <dbReference type="SAM" id="SignalP"/>
    </source>
</evidence>
<reference evidence="3" key="1">
    <citation type="submission" date="2006-01" db="EMBL/GenBank/DDBJ databases">
        <title>Complete sequence of Anaeromyxobacter dehalogenans 2CP-C.</title>
        <authorList>
            <consortium name="US DOE Joint Genome Institute"/>
            <person name="Copeland A."/>
            <person name="Lucas S."/>
            <person name="Lapidus A."/>
            <person name="Barry K."/>
            <person name="Detter J.C."/>
            <person name="Glavina T."/>
            <person name="Hammon N."/>
            <person name="Israni S."/>
            <person name="Pitluck S."/>
            <person name="Brettin T."/>
            <person name="Bruce D."/>
            <person name="Han C."/>
            <person name="Tapia R."/>
            <person name="Gilna P."/>
            <person name="Kiss H."/>
            <person name="Schmutz J."/>
            <person name="Larimer F."/>
            <person name="Land M."/>
            <person name="Kyrpides N."/>
            <person name="Anderson I."/>
            <person name="Sanford R.A."/>
            <person name="Ritalahti K.M."/>
            <person name="Thomas H.S."/>
            <person name="Kirby J.R."/>
            <person name="Zhulin I.B."/>
            <person name="Loeffler F.E."/>
            <person name="Richardson P."/>
        </authorList>
    </citation>
    <scope>NUCLEOTIDE SEQUENCE</scope>
    <source>
        <strain evidence="3">2CP-C</strain>
    </source>
</reference>
<dbReference type="HOGENOM" id="CLU_905017_0_0_7"/>
<feature type="chain" id="PRO_5004209974" evidence="2">
    <location>
        <begin position="24"/>
        <end position="307"/>
    </location>
</feature>
<evidence type="ECO:0000256" key="1">
    <source>
        <dbReference type="SAM" id="Coils"/>
    </source>
</evidence>
<keyword evidence="1" id="KW-0175">Coiled coil</keyword>
<protein>
    <submittedName>
        <fullName evidence="3">Uncharacterized protein</fullName>
    </submittedName>
</protein>
<dbReference type="EMBL" id="CP000251">
    <property type="protein sequence ID" value="ABC83020.1"/>
    <property type="molecule type" value="Genomic_DNA"/>
</dbReference>
<sequence length="307" mass="32933">MRVRISRKLGVAIVLSAGAVLYAARAAAFIDLGGDLILADILANTTKQLAVMTESLSELRKSYGEVKRVAAYADDAATAARSFRNFSARRFGERFRQDLEAAYPDLERFRRDALAASGMGASPWAQGTGTLQQLSSYCLADVAAGQPACVQLRNELENAKLLRALAATFGPMSGAAQARAVDAEVAATIRASAAEARAGDLQKVRLRELLRRCNGASELGDAHEAARFAEECQLAAQQAQVLHLEEGQETNVRLAEIARLQALAVEQKNADLKRELAAREGQRAALTTGLESLVNERVRIRTGGAEP</sequence>
<proteinExistence type="predicted"/>